<accession>A0A5C6TX67</accession>
<dbReference type="OrthoDB" id="9806994at2"/>
<proteinExistence type="predicted"/>
<protein>
    <submittedName>
        <fullName evidence="1">Helix-turn-helix domain-containing protein</fullName>
    </submittedName>
</protein>
<dbReference type="RefSeq" id="WP_147043954.1">
    <property type="nucleotide sequence ID" value="NZ_BAABIR010000001.1"/>
</dbReference>
<keyword evidence="2" id="KW-1185">Reference proteome</keyword>
<gene>
    <name evidence="1" type="ORF">FRZ32_13240</name>
</gene>
<sequence length="169" mass="19017">MTAEPDRMTLPPGARLIFVEALDSLPLADPTEAARFLKVRRHTLACYRNLGSGPPYYKFGRWIRYAWVDLLQWAGLDSADGAWPQLDLPEAAPPGAVFLADTPTAARFLTVTSFCLANYRSEGGGPRFCRFGRRIHYPVDELLGWARRQRSCQELPRELIPEVQPVETA</sequence>
<dbReference type="AlphaFoldDB" id="A0A5C6TX67"/>
<comment type="caution">
    <text evidence="1">The sequence shown here is derived from an EMBL/GenBank/DDBJ whole genome shotgun (WGS) entry which is preliminary data.</text>
</comment>
<evidence type="ECO:0000313" key="2">
    <source>
        <dbReference type="Proteomes" id="UP000321249"/>
    </source>
</evidence>
<dbReference type="EMBL" id="VOQQ01000001">
    <property type="protein sequence ID" value="TXC64531.1"/>
    <property type="molecule type" value="Genomic_DNA"/>
</dbReference>
<reference evidence="1 2" key="1">
    <citation type="journal article" date="2015" name="J. Microbiol.">
        <title>Sphingosinicella ginsenosidimutans sp. nov., with ginsenoside converting activity.</title>
        <authorList>
            <person name="Kim J.K."/>
            <person name="Kang M.S."/>
            <person name="Park S.C."/>
            <person name="Kim K.M."/>
            <person name="Choi K."/>
            <person name="Yoon M.H."/>
            <person name="Im W.T."/>
        </authorList>
    </citation>
    <scope>NUCLEOTIDE SEQUENCE [LARGE SCALE GENOMIC DNA]</scope>
    <source>
        <strain evidence="1 2">BS-11</strain>
    </source>
</reference>
<organism evidence="1 2">
    <name type="scientific">Allosphingosinicella ginsenosidimutans</name>
    <dbReference type="NCBI Taxonomy" id="1176539"/>
    <lineage>
        <taxon>Bacteria</taxon>
        <taxon>Pseudomonadati</taxon>
        <taxon>Pseudomonadota</taxon>
        <taxon>Alphaproteobacteria</taxon>
        <taxon>Sphingomonadales</taxon>
        <taxon>Sphingomonadaceae</taxon>
        <taxon>Allosphingosinicella</taxon>
    </lineage>
</organism>
<dbReference type="Proteomes" id="UP000321249">
    <property type="component" value="Unassembled WGS sequence"/>
</dbReference>
<evidence type="ECO:0000313" key="1">
    <source>
        <dbReference type="EMBL" id="TXC64531.1"/>
    </source>
</evidence>
<name>A0A5C6TX67_9SPHN</name>